<evidence type="ECO:0000313" key="2">
    <source>
        <dbReference type="Proteomes" id="UP000799436"/>
    </source>
</evidence>
<protein>
    <submittedName>
        <fullName evidence="1">Uncharacterized protein</fullName>
    </submittedName>
</protein>
<dbReference type="AlphaFoldDB" id="A0A6G1LDG7"/>
<dbReference type="Proteomes" id="UP000799436">
    <property type="component" value="Unassembled WGS sequence"/>
</dbReference>
<sequence length="104" mass="11360">MGLEVDLAQVVVCAADSCEHGGVSRRCTLGFVQRSTELTAHAMLACVSPGRLRVAQTLTVPMVTTLRPSRLYQALPSHHLLWDEGTLPCLLYIAHIESVAFQPF</sequence>
<gene>
    <name evidence="1" type="ORF">EJ03DRAFT_76525</name>
</gene>
<evidence type="ECO:0000313" key="1">
    <source>
        <dbReference type="EMBL" id="KAF2770204.1"/>
    </source>
</evidence>
<name>A0A6G1LDG7_9PEZI</name>
<keyword evidence="2" id="KW-1185">Reference proteome</keyword>
<proteinExistence type="predicted"/>
<dbReference type="EMBL" id="ML995827">
    <property type="protein sequence ID" value="KAF2770204.1"/>
    <property type="molecule type" value="Genomic_DNA"/>
</dbReference>
<reference evidence="1" key="1">
    <citation type="journal article" date="2020" name="Stud. Mycol.">
        <title>101 Dothideomycetes genomes: a test case for predicting lifestyles and emergence of pathogens.</title>
        <authorList>
            <person name="Haridas S."/>
            <person name="Albert R."/>
            <person name="Binder M."/>
            <person name="Bloem J."/>
            <person name="Labutti K."/>
            <person name="Salamov A."/>
            <person name="Andreopoulos B."/>
            <person name="Baker S."/>
            <person name="Barry K."/>
            <person name="Bills G."/>
            <person name="Bluhm B."/>
            <person name="Cannon C."/>
            <person name="Castanera R."/>
            <person name="Culley D."/>
            <person name="Daum C."/>
            <person name="Ezra D."/>
            <person name="Gonzalez J."/>
            <person name="Henrissat B."/>
            <person name="Kuo A."/>
            <person name="Liang C."/>
            <person name="Lipzen A."/>
            <person name="Lutzoni F."/>
            <person name="Magnuson J."/>
            <person name="Mondo S."/>
            <person name="Nolan M."/>
            <person name="Ohm R."/>
            <person name="Pangilinan J."/>
            <person name="Park H.-J."/>
            <person name="Ramirez L."/>
            <person name="Alfaro M."/>
            <person name="Sun H."/>
            <person name="Tritt A."/>
            <person name="Yoshinaga Y."/>
            <person name="Zwiers L.-H."/>
            <person name="Turgeon B."/>
            <person name="Goodwin S."/>
            <person name="Spatafora J."/>
            <person name="Crous P."/>
            <person name="Grigoriev I."/>
        </authorList>
    </citation>
    <scope>NUCLEOTIDE SEQUENCE</scope>
    <source>
        <strain evidence="1">CBS 116005</strain>
    </source>
</reference>
<accession>A0A6G1LDG7</accession>
<organism evidence="1 2">
    <name type="scientific">Teratosphaeria nubilosa</name>
    <dbReference type="NCBI Taxonomy" id="161662"/>
    <lineage>
        <taxon>Eukaryota</taxon>
        <taxon>Fungi</taxon>
        <taxon>Dikarya</taxon>
        <taxon>Ascomycota</taxon>
        <taxon>Pezizomycotina</taxon>
        <taxon>Dothideomycetes</taxon>
        <taxon>Dothideomycetidae</taxon>
        <taxon>Mycosphaerellales</taxon>
        <taxon>Teratosphaeriaceae</taxon>
        <taxon>Teratosphaeria</taxon>
    </lineage>
</organism>